<gene>
    <name evidence="10" type="ORF">SPRG_16395</name>
</gene>
<feature type="transmembrane region" description="Helical" evidence="9">
    <location>
        <begin position="117"/>
        <end position="143"/>
    </location>
</feature>
<organism evidence="10 11">
    <name type="scientific">Saprolegnia parasitica (strain CBS 223.65)</name>
    <dbReference type="NCBI Taxonomy" id="695850"/>
    <lineage>
        <taxon>Eukaryota</taxon>
        <taxon>Sar</taxon>
        <taxon>Stramenopiles</taxon>
        <taxon>Oomycota</taxon>
        <taxon>Saprolegniomycetes</taxon>
        <taxon>Saprolegniales</taxon>
        <taxon>Saprolegniaceae</taxon>
        <taxon>Saprolegnia</taxon>
    </lineage>
</organism>
<dbReference type="AlphaFoldDB" id="A0A067BIK0"/>
<dbReference type="VEuPathDB" id="FungiDB:SPRG_16395"/>
<dbReference type="GO" id="GO:0016811">
    <property type="term" value="F:hydrolase activity, acting on carbon-nitrogen (but not peptide) bonds, in linear amides"/>
    <property type="evidence" value="ECO:0007669"/>
    <property type="project" value="InterPro"/>
</dbReference>
<dbReference type="InterPro" id="IPR008901">
    <property type="entry name" value="ACER"/>
</dbReference>
<feature type="binding site" evidence="7">
    <location>
        <position position="12"/>
    </location>
    <ligand>
        <name>Ca(2+)</name>
        <dbReference type="ChEBI" id="CHEBI:29108"/>
    </ligand>
</feature>
<comment type="cofactor">
    <cofactor evidence="8">
        <name>Zn(2+)</name>
        <dbReference type="ChEBI" id="CHEBI:29105"/>
    </cofactor>
</comment>
<feature type="transmembrane region" description="Helical" evidence="9">
    <location>
        <begin position="202"/>
        <end position="221"/>
    </location>
</feature>
<feature type="binding site" evidence="7">
    <location>
        <position position="13"/>
    </location>
    <ligand>
        <name>Ca(2+)</name>
        <dbReference type="ChEBI" id="CHEBI:29108"/>
    </ligand>
</feature>
<dbReference type="OMA" id="IMFEPLR"/>
<dbReference type="GO" id="GO:0046872">
    <property type="term" value="F:metal ion binding"/>
    <property type="evidence" value="ECO:0007669"/>
    <property type="project" value="UniProtKB-KW"/>
</dbReference>
<dbReference type="PANTHER" id="PTHR46852">
    <property type="entry name" value="ALKALINE CERAMIDASE"/>
    <property type="match status" value="1"/>
</dbReference>
<feature type="binding site" evidence="7">
    <location>
        <position position="15"/>
    </location>
    <ligand>
        <name>Ca(2+)</name>
        <dbReference type="ChEBI" id="CHEBI:29108"/>
    </ligand>
</feature>
<dbReference type="GO" id="GO:0006672">
    <property type="term" value="P:ceramide metabolic process"/>
    <property type="evidence" value="ECO:0007669"/>
    <property type="project" value="InterPro"/>
</dbReference>
<comment type="subcellular location">
    <subcellularLocation>
        <location evidence="1">Membrane</location>
        <topology evidence="1">Multi-pass membrane protein</topology>
    </subcellularLocation>
</comment>
<keyword evidence="4" id="KW-0378">Hydrolase</keyword>
<feature type="binding site" evidence="7">
    <location>
        <position position="26"/>
    </location>
    <ligand>
        <name>Ca(2+)</name>
        <dbReference type="ChEBI" id="CHEBI:29108"/>
    </ligand>
</feature>
<protein>
    <recommendedName>
        <fullName evidence="12">Alkaline ceramidase</fullName>
    </recommendedName>
</protein>
<dbReference type="GeneID" id="24138024"/>
<keyword evidence="3 9" id="KW-0812">Transmembrane</keyword>
<evidence type="ECO:0008006" key="12">
    <source>
        <dbReference type="Google" id="ProtNLM"/>
    </source>
</evidence>
<keyword evidence="8" id="KW-0862">Zinc</keyword>
<evidence type="ECO:0000256" key="3">
    <source>
        <dbReference type="ARBA" id="ARBA00022692"/>
    </source>
</evidence>
<dbReference type="RefSeq" id="XP_012211096.1">
    <property type="nucleotide sequence ID" value="XM_012355706.1"/>
</dbReference>
<dbReference type="STRING" id="695850.A0A067BIK0"/>
<evidence type="ECO:0000256" key="7">
    <source>
        <dbReference type="PIRSR" id="PIRSR608901-1"/>
    </source>
</evidence>
<feature type="binding site" evidence="8">
    <location>
        <position position="74"/>
    </location>
    <ligand>
        <name>Zn(2+)</name>
        <dbReference type="ChEBI" id="CHEBI:29105"/>
        <note>catalytic</note>
    </ligand>
</feature>
<keyword evidence="11" id="KW-1185">Reference proteome</keyword>
<evidence type="ECO:0000256" key="8">
    <source>
        <dbReference type="PIRSR" id="PIRSR608901-2"/>
    </source>
</evidence>
<keyword evidence="7" id="KW-0106">Calcium</keyword>
<feature type="binding site" evidence="8">
    <location>
        <position position="200"/>
    </location>
    <ligand>
        <name>Zn(2+)</name>
        <dbReference type="ChEBI" id="CHEBI:29105"/>
        <note>catalytic</note>
    </ligand>
</feature>
<comment type="similarity">
    <text evidence="2">Belongs to the alkaline ceramidase family.</text>
</comment>
<name>A0A067BIK0_SAPPC</name>
<reference evidence="10 11" key="1">
    <citation type="journal article" date="2013" name="PLoS Genet.">
        <title>Distinctive expansion of potential virulence genes in the genome of the oomycete fish pathogen Saprolegnia parasitica.</title>
        <authorList>
            <person name="Jiang R.H."/>
            <person name="de Bruijn I."/>
            <person name="Haas B.J."/>
            <person name="Belmonte R."/>
            <person name="Lobach L."/>
            <person name="Christie J."/>
            <person name="van den Ackerveken G."/>
            <person name="Bottin A."/>
            <person name="Bulone V."/>
            <person name="Diaz-Moreno S.M."/>
            <person name="Dumas B."/>
            <person name="Fan L."/>
            <person name="Gaulin E."/>
            <person name="Govers F."/>
            <person name="Grenville-Briggs L.J."/>
            <person name="Horner N.R."/>
            <person name="Levin J.Z."/>
            <person name="Mammella M."/>
            <person name="Meijer H.J."/>
            <person name="Morris P."/>
            <person name="Nusbaum C."/>
            <person name="Oome S."/>
            <person name="Phillips A.J."/>
            <person name="van Rooyen D."/>
            <person name="Rzeszutek E."/>
            <person name="Saraiva M."/>
            <person name="Secombes C.J."/>
            <person name="Seidl M.F."/>
            <person name="Snel B."/>
            <person name="Stassen J.H."/>
            <person name="Sykes S."/>
            <person name="Tripathy S."/>
            <person name="van den Berg H."/>
            <person name="Vega-Arreguin J.C."/>
            <person name="Wawra S."/>
            <person name="Young S.K."/>
            <person name="Zeng Q."/>
            <person name="Dieguez-Uribeondo J."/>
            <person name="Russ C."/>
            <person name="Tyler B.M."/>
            <person name="van West P."/>
        </authorList>
    </citation>
    <scope>NUCLEOTIDE SEQUENCE [LARGE SCALE GENOMIC DNA]</scope>
    <source>
        <strain evidence="10 11">CBS 223.65</strain>
    </source>
</reference>
<keyword evidence="5 9" id="KW-1133">Transmembrane helix</keyword>
<evidence type="ECO:0000256" key="1">
    <source>
        <dbReference type="ARBA" id="ARBA00004141"/>
    </source>
</evidence>
<evidence type="ECO:0000256" key="4">
    <source>
        <dbReference type="ARBA" id="ARBA00022801"/>
    </source>
</evidence>
<dbReference type="GO" id="GO:0016020">
    <property type="term" value="C:membrane"/>
    <property type="evidence" value="ECO:0007669"/>
    <property type="project" value="UniProtKB-SubCell"/>
</dbReference>
<dbReference type="Pfam" id="PF05875">
    <property type="entry name" value="Ceramidase"/>
    <property type="match status" value="1"/>
</dbReference>
<evidence type="ECO:0000256" key="5">
    <source>
        <dbReference type="ARBA" id="ARBA00022989"/>
    </source>
</evidence>
<dbReference type="EMBL" id="KK583479">
    <property type="protein sequence ID" value="KDO18199.1"/>
    <property type="molecule type" value="Genomic_DNA"/>
</dbReference>
<evidence type="ECO:0000256" key="9">
    <source>
        <dbReference type="SAM" id="Phobius"/>
    </source>
</evidence>
<dbReference type="OrthoDB" id="187171at2759"/>
<keyword evidence="6 9" id="KW-0472">Membrane</keyword>
<dbReference type="GO" id="GO:0098542">
    <property type="term" value="P:defense response to other organism"/>
    <property type="evidence" value="ECO:0007669"/>
    <property type="project" value="InterPro"/>
</dbReference>
<dbReference type="Proteomes" id="UP000030745">
    <property type="component" value="Unassembled WGS sequence"/>
</dbReference>
<feature type="transmembrane region" description="Helical" evidence="9">
    <location>
        <begin position="56"/>
        <end position="77"/>
    </location>
</feature>
<sequence length="254" mass="29081">MGYWGDVTSTIDWCEPNYVFSHYVAEFWNTISNLSFIVLGFYGLQRTVAMDFEWRFVLMYLNVMVVGCGSALFHGTLTHVSQQLDETPMIWSMLIWIYILYAPDWQNQKQLDLGMRALLISLGVGFTIAHACYSFVLAFQVLFSGLTLSCLWRVRSYYGQIECIEGKGLAKSYIRTGFLGALCWLVDYHHCDSSFNLYGHAWWHFFMGLNAYYGPLFMQYVRASQLKWAPAVAPAIAGLSTIIIDKPSCHAKLQ</sequence>
<evidence type="ECO:0000256" key="6">
    <source>
        <dbReference type="ARBA" id="ARBA00023136"/>
    </source>
</evidence>
<dbReference type="GO" id="GO:0006914">
    <property type="term" value="P:autophagy"/>
    <property type="evidence" value="ECO:0007669"/>
    <property type="project" value="InterPro"/>
</dbReference>
<feature type="transmembrane region" description="Helical" evidence="9">
    <location>
        <begin position="27"/>
        <end position="44"/>
    </location>
</feature>
<dbReference type="InterPro" id="IPR044219">
    <property type="entry name" value="ACER_plant"/>
</dbReference>
<dbReference type="GO" id="GO:0009651">
    <property type="term" value="P:response to salt stress"/>
    <property type="evidence" value="ECO:0007669"/>
    <property type="project" value="InterPro"/>
</dbReference>
<keyword evidence="7" id="KW-0479">Metal-binding</keyword>
<proteinExistence type="inferred from homology"/>
<evidence type="ECO:0000313" key="11">
    <source>
        <dbReference type="Proteomes" id="UP000030745"/>
    </source>
</evidence>
<feature type="binding site" evidence="8">
    <location>
        <position position="204"/>
    </location>
    <ligand>
        <name>Zn(2+)</name>
        <dbReference type="ChEBI" id="CHEBI:29105"/>
        <note>catalytic</note>
    </ligand>
</feature>
<feature type="binding site" evidence="7">
    <location>
        <position position="17"/>
    </location>
    <ligand>
        <name>Ca(2+)</name>
        <dbReference type="ChEBI" id="CHEBI:29108"/>
    </ligand>
</feature>
<dbReference type="PANTHER" id="PTHR46852:SF1">
    <property type="entry name" value="ALKALINE PHYTOCERAMIDASE FAMILY PROTEIN, EXPRESSED"/>
    <property type="match status" value="1"/>
</dbReference>
<dbReference type="KEGG" id="spar:SPRG_16395"/>
<accession>A0A067BIK0</accession>
<feature type="transmembrane region" description="Helical" evidence="9">
    <location>
        <begin position="89"/>
        <end position="105"/>
    </location>
</feature>
<evidence type="ECO:0000313" key="10">
    <source>
        <dbReference type="EMBL" id="KDO18199.1"/>
    </source>
</evidence>
<evidence type="ECO:0000256" key="2">
    <source>
        <dbReference type="ARBA" id="ARBA00009780"/>
    </source>
</evidence>